<proteinExistence type="predicted"/>
<comment type="caution">
    <text evidence="1">The sequence shown here is derived from an EMBL/GenBank/DDBJ whole genome shotgun (WGS) entry which is preliminary data.</text>
</comment>
<keyword evidence="2" id="KW-1185">Reference proteome</keyword>
<protein>
    <submittedName>
        <fullName evidence="1">Uncharacterized protein</fullName>
    </submittedName>
</protein>
<dbReference type="Pfam" id="PF12070">
    <property type="entry name" value="SCAI"/>
    <property type="match status" value="1"/>
</dbReference>
<accession>A0ABD1M530</accession>
<evidence type="ECO:0000313" key="1">
    <source>
        <dbReference type="EMBL" id="KAL2330894.1"/>
    </source>
</evidence>
<sequence>MMLQCLEWEPSGSFYQSSVSKLGQNGAAGTSRISYIQDIANPTLQKNPRKVVLYRPSLTHFIAPLPFQPGASFGAVIVGNAQSNSTLGSGLGLSYFPKAYDVVP</sequence>
<organism evidence="1 2">
    <name type="scientific">Flemingia macrophylla</name>
    <dbReference type="NCBI Taxonomy" id="520843"/>
    <lineage>
        <taxon>Eukaryota</taxon>
        <taxon>Viridiplantae</taxon>
        <taxon>Streptophyta</taxon>
        <taxon>Embryophyta</taxon>
        <taxon>Tracheophyta</taxon>
        <taxon>Spermatophyta</taxon>
        <taxon>Magnoliopsida</taxon>
        <taxon>eudicotyledons</taxon>
        <taxon>Gunneridae</taxon>
        <taxon>Pentapetalae</taxon>
        <taxon>rosids</taxon>
        <taxon>fabids</taxon>
        <taxon>Fabales</taxon>
        <taxon>Fabaceae</taxon>
        <taxon>Papilionoideae</taxon>
        <taxon>50 kb inversion clade</taxon>
        <taxon>NPAAA clade</taxon>
        <taxon>indigoferoid/millettioid clade</taxon>
        <taxon>Phaseoleae</taxon>
        <taxon>Flemingia</taxon>
    </lineage>
</organism>
<dbReference type="PANTHER" id="PTHR21243">
    <property type="entry name" value="PROTEIN SCAI"/>
    <property type="match status" value="1"/>
</dbReference>
<reference evidence="1 2" key="1">
    <citation type="submission" date="2024-08" db="EMBL/GenBank/DDBJ databases">
        <title>Insights into the chromosomal genome structure of Flemingia macrophylla.</title>
        <authorList>
            <person name="Ding Y."/>
            <person name="Zhao Y."/>
            <person name="Bi W."/>
            <person name="Wu M."/>
            <person name="Zhao G."/>
            <person name="Gong Y."/>
            <person name="Li W."/>
            <person name="Zhang P."/>
        </authorList>
    </citation>
    <scope>NUCLEOTIDE SEQUENCE [LARGE SCALE GENOMIC DNA]</scope>
    <source>
        <strain evidence="1">DYQJB</strain>
        <tissue evidence="1">Leaf</tissue>
    </source>
</reference>
<dbReference type="InterPro" id="IPR022709">
    <property type="entry name" value="SCAI"/>
</dbReference>
<dbReference type="Proteomes" id="UP001603857">
    <property type="component" value="Unassembled WGS sequence"/>
</dbReference>
<dbReference type="AlphaFoldDB" id="A0ABD1M530"/>
<dbReference type="EMBL" id="JBGMDY010000006">
    <property type="protein sequence ID" value="KAL2330894.1"/>
    <property type="molecule type" value="Genomic_DNA"/>
</dbReference>
<name>A0ABD1M530_9FABA</name>
<evidence type="ECO:0000313" key="2">
    <source>
        <dbReference type="Proteomes" id="UP001603857"/>
    </source>
</evidence>
<gene>
    <name evidence="1" type="ORF">Fmac_018475</name>
</gene>